<dbReference type="AlphaFoldDB" id="Q1M7T1"/>
<dbReference type="InterPro" id="IPR014942">
    <property type="entry name" value="AbiEii"/>
</dbReference>
<accession>Q1M7T1</accession>
<feature type="region of interest" description="Disordered" evidence="1">
    <location>
        <begin position="1"/>
        <end position="39"/>
    </location>
</feature>
<proteinExistence type="predicted"/>
<dbReference type="EnsemblBacteria" id="CAK10448">
    <property type="protein sequence ID" value="CAK10448"/>
    <property type="gene ID" value="pRL100221"/>
</dbReference>
<dbReference type="KEGG" id="rle:pRL100221"/>
<dbReference type="HOGENOM" id="CLU_067323_0_0_5"/>
<evidence type="ECO:0000256" key="1">
    <source>
        <dbReference type="SAM" id="MobiDB-lite"/>
    </source>
</evidence>
<name>Q1M7T1_RHIJ3</name>
<sequence length="353" mass="39657">MRWRGCARGSAGARPQATTSGHMRKRPGSGRSCDPMSKRRWPMARELKKNVGASVRARLLDRSRAERTDFQILLTRYALERLLYRLSLSEHRDRFILKGAMLFVTWVADPFRPTRDLDLLGYGENSPKAIAETFHAICTQPVDADGVVFDVDALEAAPIREEVEYGGVRVRTTATIGGARIPIQVDIGFGDAVTPGPVDIEYPSLLDAPVPRLRAYPVATVVAEKFEALVTLGMANSRLKDFYDLWLIAETFELERSTLAEAVRQTFARRGTGIPMERPTGLSEAYAEAWDRQWRAFLGRERMAAAPPALGTVVADLGRFLLPLTQPVEGEWRWKPYEGWIQLQVKQLGYPKR</sequence>
<keyword evidence="2" id="KW-0614">Plasmid</keyword>
<dbReference type="EMBL" id="AM236084">
    <property type="protein sequence ID" value="CAK10448.1"/>
    <property type="molecule type" value="Genomic_DNA"/>
</dbReference>
<dbReference type="Proteomes" id="UP000006575">
    <property type="component" value="Plasmid pRL10"/>
</dbReference>
<evidence type="ECO:0000313" key="3">
    <source>
        <dbReference type="Proteomes" id="UP000006575"/>
    </source>
</evidence>
<gene>
    <name evidence="2" type="ordered locus">pRL100221</name>
</gene>
<protein>
    <recommendedName>
        <fullName evidence="4">Nucleotidyl transferase AbiEii/AbiGii toxin family protein</fullName>
    </recommendedName>
</protein>
<keyword evidence="3" id="KW-1185">Reference proteome</keyword>
<geneLocation type="plasmid" evidence="2 3">
    <name>pRL10</name>
</geneLocation>
<organism evidence="2 3">
    <name type="scientific">Rhizobium johnstonii (strain DSM 114642 / LMG 32736 / 3841)</name>
    <name type="common">Rhizobium leguminosarum bv. viciae</name>
    <dbReference type="NCBI Taxonomy" id="216596"/>
    <lineage>
        <taxon>Bacteria</taxon>
        <taxon>Pseudomonadati</taxon>
        <taxon>Pseudomonadota</taxon>
        <taxon>Alphaproteobacteria</taxon>
        <taxon>Hyphomicrobiales</taxon>
        <taxon>Rhizobiaceae</taxon>
        <taxon>Rhizobium/Agrobacterium group</taxon>
        <taxon>Rhizobium</taxon>
        <taxon>Rhizobium johnstonii</taxon>
    </lineage>
</organism>
<evidence type="ECO:0008006" key="4">
    <source>
        <dbReference type="Google" id="ProtNLM"/>
    </source>
</evidence>
<reference evidence="2 3" key="1">
    <citation type="journal article" date="2006" name="Genome Biol.">
        <title>The genome of Rhizobium leguminosarum has recognizable core and accessory components.</title>
        <authorList>
            <person name="Young J.W."/>
            <person name="Crossman L.C."/>
            <person name="Johnston A.W.B."/>
            <person name="Thomson N.R."/>
            <person name="Ghazoui Z.F."/>
            <person name="Hull K.H."/>
            <person name="Wexler M."/>
            <person name="Curson A.R.J."/>
            <person name="Todd J.D."/>
            <person name="Poole P.S."/>
            <person name="Mauchline T.H."/>
            <person name="East A.K."/>
            <person name="Quail M.A."/>
            <person name="Churcher C."/>
            <person name="Arrowsmith C."/>
            <person name="Cherevach A."/>
            <person name="Chillingworth T."/>
            <person name="Clarke K."/>
            <person name="Cronin A."/>
            <person name="Davis P."/>
            <person name="Fraser A."/>
            <person name="Hance Z."/>
            <person name="Hauser H."/>
            <person name="Jagels K."/>
            <person name="Moule S."/>
            <person name="Mungall K."/>
            <person name="Norbertczak H."/>
            <person name="Rabbinowitsch E."/>
            <person name="Sanders M."/>
            <person name="Simmonds M."/>
            <person name="Whitehead S."/>
            <person name="Parkhill J."/>
        </authorList>
    </citation>
    <scope>NUCLEOTIDE SEQUENCE [LARGE SCALE GENOMIC DNA]</scope>
    <source>
        <strain evidence="3">DSM 114642 / LMG 32736 / 3841</strain>
    </source>
</reference>
<evidence type="ECO:0000313" key="2">
    <source>
        <dbReference type="EMBL" id="CAK10448.1"/>
    </source>
</evidence>
<dbReference type="Pfam" id="PF08843">
    <property type="entry name" value="AbiEii"/>
    <property type="match status" value="1"/>
</dbReference>